<reference evidence="1" key="1">
    <citation type="submission" date="2021-02" db="EMBL/GenBank/DDBJ databases">
        <authorList>
            <person name="Dougan E. K."/>
            <person name="Rhodes N."/>
            <person name="Thang M."/>
            <person name="Chan C."/>
        </authorList>
    </citation>
    <scope>NUCLEOTIDE SEQUENCE</scope>
</reference>
<dbReference type="Gene3D" id="1.20.1520.10">
    <property type="entry name" value="ADP-ribosylation factor-like 2-binding protein, domain"/>
    <property type="match status" value="1"/>
</dbReference>
<organism evidence="1 2">
    <name type="scientific">Polarella glacialis</name>
    <name type="common">Dinoflagellate</name>
    <dbReference type="NCBI Taxonomy" id="89957"/>
    <lineage>
        <taxon>Eukaryota</taxon>
        <taxon>Sar</taxon>
        <taxon>Alveolata</taxon>
        <taxon>Dinophyceae</taxon>
        <taxon>Suessiales</taxon>
        <taxon>Suessiaceae</taxon>
        <taxon>Polarella</taxon>
    </lineage>
</organism>
<accession>A0A813H003</accession>
<proteinExistence type="predicted"/>
<evidence type="ECO:0000313" key="2">
    <source>
        <dbReference type="Proteomes" id="UP000654075"/>
    </source>
</evidence>
<gene>
    <name evidence="1" type="ORF">PGLA1383_LOCUS47166</name>
</gene>
<dbReference type="EMBL" id="CAJNNV010030005">
    <property type="protein sequence ID" value="CAE8631020.1"/>
    <property type="molecule type" value="Genomic_DNA"/>
</dbReference>
<evidence type="ECO:0000313" key="1">
    <source>
        <dbReference type="EMBL" id="CAE8631020.1"/>
    </source>
</evidence>
<keyword evidence="2" id="KW-1185">Reference proteome</keyword>
<name>A0A813H003_POLGL</name>
<comment type="caution">
    <text evidence="1">The sequence shown here is derived from an EMBL/GenBank/DDBJ whole genome shotgun (WGS) entry which is preliminary data.</text>
</comment>
<sequence length="138" mass="15358">MSQIGQTITKCTFDLSDVDAFASRLVAHLEDGAWEAGLTTFALSHSDAFKAYVEEMQQSRPVGEHHHGLHEEGLGQADFVDLCKQAKESEANWSLIDALLSATEYQQFVGFMLDYMAEDEDTEPVVFDPPARSQNQTD</sequence>
<dbReference type="InterPro" id="IPR042541">
    <property type="entry name" value="BART_sf"/>
</dbReference>
<dbReference type="Proteomes" id="UP000654075">
    <property type="component" value="Unassembled WGS sequence"/>
</dbReference>
<protein>
    <submittedName>
        <fullName evidence="1">Uncharacterized protein</fullName>
    </submittedName>
</protein>
<dbReference type="AlphaFoldDB" id="A0A813H003"/>